<dbReference type="RefSeq" id="XP_004350923.1">
    <property type="nucleotide sequence ID" value="XM_004350872.1"/>
</dbReference>
<sequence>MDQLLKCPKCLNIFNQPKSLDCNHILCLNCLSDIFKPDISPYIDCPICDKQTLVMNSTIELPSIPSLEELLCYYNSVEQVIPPVATVAQSSPQRSSPLSTSPTPLSPRYQRLITEPLHDPFYQSSSSSQQVGGGGGNQDFSLDQRPLINNSTSQSSNSSSTTTTSTTSTTTTTPTITINQNLKTSHQEHSSNVQSIVAQLSKNKQSSSSSQPSQQHQNNSPLSKSCSSNLHSSMSSSSISSQQHFSIVQTLPPEAFEDVIRCPLHGEKYKFYCTNKECDKLVCLECIIDHNGHQFNRIAKELENRMPDIESLTITMANLPNKLLKHKASIEKRIADGTTLHRDTKQKISSDIDLMIKNLIDRRDSLESQIDRDWEEQKRSPK</sequence>
<dbReference type="CDD" id="cd19756">
    <property type="entry name" value="Bbox2"/>
    <property type="match status" value="1"/>
</dbReference>
<evidence type="ECO:0000256" key="2">
    <source>
        <dbReference type="ARBA" id="ARBA00022771"/>
    </source>
</evidence>
<dbReference type="EMBL" id="GL883029">
    <property type="protein sequence ID" value="EGG14215.1"/>
    <property type="molecule type" value="Genomic_DNA"/>
</dbReference>
<dbReference type="PANTHER" id="PTHR25462:SF296">
    <property type="entry name" value="MEIOTIC P26, ISOFORM F"/>
    <property type="match status" value="1"/>
</dbReference>
<dbReference type="KEGG" id="dfa:DFA_11984"/>
<dbReference type="SMART" id="SM00336">
    <property type="entry name" value="BBOX"/>
    <property type="match status" value="1"/>
</dbReference>
<dbReference type="STRING" id="1054147.F4QF61"/>
<dbReference type="GO" id="GO:0008270">
    <property type="term" value="F:zinc ion binding"/>
    <property type="evidence" value="ECO:0007669"/>
    <property type="project" value="UniProtKB-KW"/>
</dbReference>
<dbReference type="Pfam" id="PF00097">
    <property type="entry name" value="zf-C3HC4"/>
    <property type="match status" value="1"/>
</dbReference>
<dbReference type="SUPFAM" id="SSF57845">
    <property type="entry name" value="B-box zinc-binding domain"/>
    <property type="match status" value="1"/>
</dbReference>
<dbReference type="InterPro" id="IPR018957">
    <property type="entry name" value="Znf_C3HC4_RING-type"/>
</dbReference>
<dbReference type="Gene3D" id="3.30.40.10">
    <property type="entry name" value="Zinc/RING finger domain, C3HC4 (zinc finger)"/>
    <property type="match status" value="1"/>
</dbReference>
<dbReference type="InterPro" id="IPR017907">
    <property type="entry name" value="Znf_RING_CS"/>
</dbReference>
<evidence type="ECO:0000313" key="8">
    <source>
        <dbReference type="Proteomes" id="UP000007797"/>
    </source>
</evidence>
<accession>F4QF61</accession>
<feature type="region of interest" description="Disordered" evidence="5">
    <location>
        <begin position="199"/>
        <end position="238"/>
    </location>
</feature>
<dbReference type="OrthoDB" id="654191at2759"/>
<evidence type="ECO:0000256" key="5">
    <source>
        <dbReference type="SAM" id="MobiDB-lite"/>
    </source>
</evidence>
<evidence type="ECO:0000256" key="1">
    <source>
        <dbReference type="ARBA" id="ARBA00022723"/>
    </source>
</evidence>
<feature type="region of interest" description="Disordered" evidence="5">
    <location>
        <begin position="87"/>
        <end position="107"/>
    </location>
</feature>
<dbReference type="PROSITE" id="PS50089">
    <property type="entry name" value="ZF_RING_2"/>
    <property type="match status" value="1"/>
</dbReference>
<dbReference type="PANTHER" id="PTHR25462">
    <property type="entry name" value="BONUS, ISOFORM C-RELATED"/>
    <property type="match status" value="1"/>
</dbReference>
<keyword evidence="2 4" id="KW-0863">Zinc-finger</keyword>
<proteinExistence type="predicted"/>
<feature type="compositionally biased region" description="Low complexity" evidence="5">
    <location>
        <begin position="89"/>
        <end position="107"/>
    </location>
</feature>
<dbReference type="GeneID" id="14865817"/>
<dbReference type="PROSITE" id="PS00518">
    <property type="entry name" value="ZF_RING_1"/>
    <property type="match status" value="1"/>
</dbReference>
<dbReference type="InterPro" id="IPR000315">
    <property type="entry name" value="Znf_B-box"/>
</dbReference>
<dbReference type="InterPro" id="IPR013083">
    <property type="entry name" value="Znf_RING/FYVE/PHD"/>
</dbReference>
<feature type="region of interest" description="Disordered" evidence="5">
    <location>
        <begin position="119"/>
        <end position="176"/>
    </location>
</feature>
<evidence type="ECO:0000313" key="7">
    <source>
        <dbReference type="EMBL" id="EGG14215.1"/>
    </source>
</evidence>
<dbReference type="SUPFAM" id="SSF57850">
    <property type="entry name" value="RING/U-box"/>
    <property type="match status" value="1"/>
</dbReference>
<keyword evidence="8" id="KW-1185">Reference proteome</keyword>
<keyword evidence="1" id="KW-0479">Metal-binding</keyword>
<evidence type="ECO:0000259" key="6">
    <source>
        <dbReference type="PROSITE" id="PS50089"/>
    </source>
</evidence>
<feature type="domain" description="RING-type" evidence="6">
    <location>
        <begin position="7"/>
        <end position="49"/>
    </location>
</feature>
<organism evidence="7 8">
    <name type="scientific">Cavenderia fasciculata</name>
    <name type="common">Slime mold</name>
    <name type="synonym">Dictyostelium fasciculatum</name>
    <dbReference type="NCBI Taxonomy" id="261658"/>
    <lineage>
        <taxon>Eukaryota</taxon>
        <taxon>Amoebozoa</taxon>
        <taxon>Evosea</taxon>
        <taxon>Eumycetozoa</taxon>
        <taxon>Dictyostelia</taxon>
        <taxon>Acytosteliales</taxon>
        <taxon>Cavenderiaceae</taxon>
        <taxon>Cavenderia</taxon>
    </lineage>
</organism>
<dbReference type="InterPro" id="IPR001841">
    <property type="entry name" value="Znf_RING"/>
</dbReference>
<keyword evidence="3" id="KW-0862">Zinc</keyword>
<protein>
    <recommendedName>
        <fullName evidence="6">RING-type domain-containing protein</fullName>
    </recommendedName>
</protein>
<dbReference type="InterPro" id="IPR047153">
    <property type="entry name" value="TRIM45/56/19-like"/>
</dbReference>
<dbReference type="AlphaFoldDB" id="F4QF61"/>
<evidence type="ECO:0000256" key="3">
    <source>
        <dbReference type="ARBA" id="ARBA00022833"/>
    </source>
</evidence>
<evidence type="ECO:0000256" key="4">
    <source>
        <dbReference type="PROSITE-ProRule" id="PRU00175"/>
    </source>
</evidence>
<feature type="compositionally biased region" description="Low complexity" evidence="5">
    <location>
        <begin position="149"/>
        <end position="176"/>
    </location>
</feature>
<gene>
    <name evidence="7" type="ORF">DFA_11984</name>
</gene>
<dbReference type="Pfam" id="PF00643">
    <property type="entry name" value="zf-B_box"/>
    <property type="match status" value="1"/>
</dbReference>
<reference evidence="8" key="1">
    <citation type="journal article" date="2011" name="Genome Res.">
        <title>Phylogeny-wide analysis of social amoeba genomes highlights ancient origins for complex intercellular communication.</title>
        <authorList>
            <person name="Heidel A.J."/>
            <person name="Lawal H.M."/>
            <person name="Felder M."/>
            <person name="Schilde C."/>
            <person name="Helps N.R."/>
            <person name="Tunggal B."/>
            <person name="Rivero F."/>
            <person name="John U."/>
            <person name="Schleicher M."/>
            <person name="Eichinger L."/>
            <person name="Platzer M."/>
            <person name="Noegel A.A."/>
            <person name="Schaap P."/>
            <person name="Gloeckner G."/>
        </authorList>
    </citation>
    <scope>NUCLEOTIDE SEQUENCE [LARGE SCALE GENOMIC DNA]</scope>
    <source>
        <strain evidence="8">SH3</strain>
    </source>
</reference>
<dbReference type="Gene3D" id="3.30.160.60">
    <property type="entry name" value="Classic Zinc Finger"/>
    <property type="match status" value="1"/>
</dbReference>
<dbReference type="SMART" id="SM00184">
    <property type="entry name" value="RING"/>
    <property type="match status" value="1"/>
</dbReference>
<dbReference type="Proteomes" id="UP000007797">
    <property type="component" value="Unassembled WGS sequence"/>
</dbReference>
<name>F4QF61_CACFS</name>